<accession>M1P554</accession>
<name>M1P554_9CORY</name>
<organism evidence="2 3">
    <name type="scientific">Corynebacterium halotolerans YIM 70093 = DSM 44683</name>
    <dbReference type="NCBI Taxonomy" id="1121362"/>
    <lineage>
        <taxon>Bacteria</taxon>
        <taxon>Bacillati</taxon>
        <taxon>Actinomycetota</taxon>
        <taxon>Actinomycetes</taxon>
        <taxon>Mycobacteriales</taxon>
        <taxon>Corynebacteriaceae</taxon>
        <taxon>Corynebacterium</taxon>
    </lineage>
</organism>
<evidence type="ECO:0000313" key="3">
    <source>
        <dbReference type="Proteomes" id="UP000011723"/>
    </source>
</evidence>
<reference evidence="2 3" key="1">
    <citation type="journal article" date="2012" name="Stand. Genomic Sci.">
        <title>Genome sequence of the halotolerant bacterium Corynebacterium halotolerans type strain YIM 70093(T) (= DSM 44683(T)).</title>
        <authorList>
            <person name="Ruckert C."/>
            <person name="Albersmeier A."/>
            <person name="Al-Dilaimi A."/>
            <person name="Niehaus K."/>
            <person name="Szczepanowski R."/>
            <person name="Kalinowski J."/>
        </authorList>
    </citation>
    <scope>NUCLEOTIDE SEQUENCE [LARGE SCALE GENOMIC DNA]</scope>
    <source>
        <strain evidence="2">YIM 70093</strain>
    </source>
</reference>
<proteinExistence type="predicted"/>
<dbReference type="AlphaFoldDB" id="M1P554"/>
<evidence type="ECO:0000256" key="1">
    <source>
        <dbReference type="SAM" id="Phobius"/>
    </source>
</evidence>
<keyword evidence="1" id="KW-1133">Transmembrane helix</keyword>
<keyword evidence="3" id="KW-1185">Reference proteome</keyword>
<dbReference type="STRING" id="1121362.A605_03950"/>
<dbReference type="PATRIC" id="fig|1121362.3.peg.794"/>
<dbReference type="Proteomes" id="UP000011723">
    <property type="component" value="Chromosome"/>
</dbReference>
<feature type="transmembrane region" description="Helical" evidence="1">
    <location>
        <begin position="205"/>
        <end position="223"/>
    </location>
</feature>
<dbReference type="HOGENOM" id="CLU_111937_0_0_11"/>
<evidence type="ECO:0000313" key="2">
    <source>
        <dbReference type="EMBL" id="AGF71801.1"/>
    </source>
</evidence>
<keyword evidence="1" id="KW-0812">Transmembrane</keyword>
<keyword evidence="1" id="KW-0472">Membrane</keyword>
<dbReference type="OrthoDB" id="4409823at2"/>
<dbReference type="KEGG" id="chn:A605_03950"/>
<gene>
    <name evidence="2" type="ORF">A605_03950</name>
</gene>
<protein>
    <submittedName>
        <fullName evidence="2">Uncharacterized protein</fullName>
    </submittedName>
</protein>
<dbReference type="EMBL" id="CP003697">
    <property type="protein sequence ID" value="AGF71801.1"/>
    <property type="molecule type" value="Genomic_DNA"/>
</dbReference>
<dbReference type="eggNOG" id="ENOG5031MFI">
    <property type="taxonomic scope" value="Bacteria"/>
</dbReference>
<sequence length="224" mass="23135">MEWALGLSTGPGGFGSAVSLRTGRPGAAHLIGVFPTMARAVSAAAAAAPDAADAPARVVLVHPSGIHADELGRDLGDLALAGVTGDDIELRSDVEVLTAVTGDRVLLIDADRDLLAGHPGKTAPFDADRLAELVASDPFGTTVALTGHPEVRDRYHVAARDYAPLIVERPALAALALDNPTTSTLVSTPRTSGALAHRPRRAMPYLLVIITGLVIFLLLLVVIG</sequence>
<dbReference type="RefSeq" id="WP_015400220.1">
    <property type="nucleotide sequence ID" value="NC_020302.1"/>
</dbReference>